<dbReference type="Proteomes" id="UP000676853">
    <property type="component" value="Unassembled WGS sequence"/>
</dbReference>
<evidence type="ECO:0000256" key="1">
    <source>
        <dbReference type="SAM" id="SignalP"/>
    </source>
</evidence>
<evidence type="ECO:0000313" key="4">
    <source>
        <dbReference type="EMBL" id="VDR39691.1"/>
    </source>
</evidence>
<reference evidence="3 6" key="2">
    <citation type="submission" date="2021-04" db="EMBL/GenBank/DDBJ databases">
        <title>Whole genome sequence analysis of a thiophenic sulfur metabolizing bacteria.</title>
        <authorList>
            <person name="Akhtar N."/>
            <person name="Akram J."/>
            <person name="Aslam A."/>
        </authorList>
    </citation>
    <scope>NUCLEOTIDE SEQUENCE [LARGE SCALE GENOMIC DNA]</scope>
    <source>
        <strain evidence="3 6">3OW</strain>
    </source>
</reference>
<feature type="signal peptide" evidence="1">
    <location>
        <begin position="1"/>
        <end position="19"/>
    </location>
</feature>
<dbReference type="Pfam" id="PF05901">
    <property type="entry name" value="Excalibur"/>
    <property type="match status" value="1"/>
</dbReference>
<name>A0A3P8L7T3_TSUPA</name>
<keyword evidence="6" id="KW-1185">Reference proteome</keyword>
<dbReference type="OrthoDB" id="4337778at2"/>
<protein>
    <submittedName>
        <fullName evidence="3 4">Excalibur calcium-binding domain</fullName>
    </submittedName>
</protein>
<accession>A0A3P8L7T3</accession>
<dbReference type="Proteomes" id="UP000271626">
    <property type="component" value="Chromosome"/>
</dbReference>
<dbReference type="EMBL" id="LR131273">
    <property type="protein sequence ID" value="VDR39691.1"/>
    <property type="molecule type" value="Genomic_DNA"/>
</dbReference>
<feature type="domain" description="Excalibur calcium-binding" evidence="2">
    <location>
        <begin position="30"/>
        <end position="66"/>
    </location>
</feature>
<sequence>MSPTLTRIAVAAFSLAALAAPAAAANADPSYKNCTEVRQAGKAPILKGQPGYGSHLDRDGDGIACEVKKK</sequence>
<organism evidence="4 5">
    <name type="scientific">Tsukamurella paurometabola</name>
    <name type="common">Corynebacterium paurometabolum</name>
    <dbReference type="NCBI Taxonomy" id="2061"/>
    <lineage>
        <taxon>Bacteria</taxon>
        <taxon>Bacillati</taxon>
        <taxon>Actinomycetota</taxon>
        <taxon>Actinomycetes</taxon>
        <taxon>Mycobacteriales</taxon>
        <taxon>Tsukamurellaceae</taxon>
        <taxon>Tsukamurella</taxon>
    </lineage>
</organism>
<gene>
    <name evidence="3" type="ORF">KFZ73_22235</name>
    <name evidence="4" type="ORF">NCTC10741_02836</name>
</gene>
<reference evidence="4 5" key="1">
    <citation type="submission" date="2018-12" db="EMBL/GenBank/DDBJ databases">
        <authorList>
            <consortium name="Pathogen Informatics"/>
        </authorList>
    </citation>
    <scope>NUCLEOTIDE SEQUENCE [LARGE SCALE GENOMIC DNA]</scope>
    <source>
        <strain evidence="4 5">NCTC10741</strain>
    </source>
</reference>
<evidence type="ECO:0000259" key="2">
    <source>
        <dbReference type="SMART" id="SM00894"/>
    </source>
</evidence>
<dbReference type="RefSeq" id="WP_126196758.1">
    <property type="nucleotide sequence ID" value="NZ_CP085954.1"/>
</dbReference>
<dbReference type="SMART" id="SM00894">
    <property type="entry name" value="Excalibur"/>
    <property type="match status" value="1"/>
</dbReference>
<dbReference type="InterPro" id="IPR008613">
    <property type="entry name" value="Excalibur_Ca-bd_domain"/>
</dbReference>
<keyword evidence="1" id="KW-0732">Signal</keyword>
<evidence type="ECO:0000313" key="3">
    <source>
        <dbReference type="EMBL" id="MBS4103949.1"/>
    </source>
</evidence>
<dbReference type="AlphaFoldDB" id="A0A3P8L7T3"/>
<dbReference type="EMBL" id="JAGXOE010000092">
    <property type="protein sequence ID" value="MBS4103949.1"/>
    <property type="molecule type" value="Genomic_DNA"/>
</dbReference>
<evidence type="ECO:0000313" key="6">
    <source>
        <dbReference type="Proteomes" id="UP000676853"/>
    </source>
</evidence>
<feature type="chain" id="PRO_5038750567" evidence="1">
    <location>
        <begin position="20"/>
        <end position="70"/>
    </location>
</feature>
<proteinExistence type="predicted"/>
<evidence type="ECO:0000313" key="5">
    <source>
        <dbReference type="Proteomes" id="UP000271626"/>
    </source>
</evidence>